<organism evidence="3 4">
    <name type="scientific">Geomesophilobacter sediminis</name>
    <dbReference type="NCBI Taxonomy" id="2798584"/>
    <lineage>
        <taxon>Bacteria</taxon>
        <taxon>Pseudomonadati</taxon>
        <taxon>Thermodesulfobacteriota</taxon>
        <taxon>Desulfuromonadia</taxon>
        <taxon>Geobacterales</taxon>
        <taxon>Geobacteraceae</taxon>
        <taxon>Geomesophilobacter</taxon>
    </lineage>
</organism>
<evidence type="ECO:0000259" key="2">
    <source>
        <dbReference type="SMART" id="SM00635"/>
    </source>
</evidence>
<dbReference type="InterPro" id="IPR003343">
    <property type="entry name" value="Big_2"/>
</dbReference>
<evidence type="ECO:0000313" key="3">
    <source>
        <dbReference type="EMBL" id="MBJ6727719.1"/>
    </source>
</evidence>
<keyword evidence="1" id="KW-0732">Signal</keyword>
<comment type="caution">
    <text evidence="3">The sequence shown here is derived from an EMBL/GenBank/DDBJ whole genome shotgun (WGS) entry which is preliminary data.</text>
</comment>
<dbReference type="EMBL" id="JAEMHM010000028">
    <property type="protein sequence ID" value="MBJ6727719.1"/>
    <property type="molecule type" value="Genomic_DNA"/>
</dbReference>
<sequence>MRKSKLWILVLVLGICGCGGGSGGSPPAGAGAPSLDSIVVVPGDRTLAAQAVLQLSATGNYADGSHSDITRTVTWVSSAPAVAAVDTSGKVTAGTAGTAAITAKLGTVTSQPVLLTVNAAVPTLTAVTIDPPVANLPVGTAERFTATATYSDGTRSDVTGSATWTATAPVVTLGGTGQATAEAPGTATISASFQGITGGASVTVTPAALMALSLDPPAQTIALGTTCGFTATGLYSDGSSRELTREVSWQASDPAVAAAETGSGAEGNFTSTSVGSVLVTATLQGVQGTAALTVSPARLVSLSLTPEHPSLPLGTSVALTAVGTFSDGSTQPMGSVTWLSSNADVVGVSNAGTATSHGIGTATVSASVGSVRGNTTLTVTPAYLVRVAVTPADQALPLGTSRQFTATGTYSDGSVRDVTAAATWTSSAPTVAGVGNAAGVAGKVSALAVGVGTITATVPVTIPAPGAVVATTGVTVTPATLISLALNPIDFTLPLGTTRTLMATGTYSDGTTQDLSRSVTWSSSAPDVAQVSNASGTVGKVTPLTTGGATITASLGGKSTVATVTVTPLDIMNLRGTWVGSYTIYDDPGNPAELGTYSFTLVLGQSGSTVTASPTLRGAIEGNGSLVGAVSGDQFRFSFTYTSPSNGLLMTDTGLAHVVGDTMTGDVVENFLLGYNCSYHFTLTRQQ</sequence>
<dbReference type="InterPro" id="IPR008964">
    <property type="entry name" value="Invasin/intimin_cell_adhesion"/>
</dbReference>
<proteinExistence type="predicted"/>
<dbReference type="Pfam" id="PF02368">
    <property type="entry name" value="Big_2"/>
    <property type="match status" value="5"/>
</dbReference>
<dbReference type="Proteomes" id="UP000636888">
    <property type="component" value="Unassembled WGS sequence"/>
</dbReference>
<evidence type="ECO:0000256" key="1">
    <source>
        <dbReference type="SAM" id="SignalP"/>
    </source>
</evidence>
<dbReference type="RefSeq" id="WP_199386860.1">
    <property type="nucleotide sequence ID" value="NZ_JAEMHM010000028.1"/>
</dbReference>
<feature type="domain" description="BIG2" evidence="2">
    <location>
        <begin position="298"/>
        <end position="378"/>
    </location>
</feature>
<dbReference type="SMART" id="SM00635">
    <property type="entry name" value="BID_2"/>
    <property type="match status" value="6"/>
</dbReference>
<reference evidence="3" key="1">
    <citation type="submission" date="2020-12" db="EMBL/GenBank/DDBJ databases">
        <title>Geomonas sp. Red875, isolated from river sediment.</title>
        <authorList>
            <person name="Xu Z."/>
            <person name="Zhang Z."/>
            <person name="Masuda Y."/>
            <person name="Itoh H."/>
            <person name="Senoo K."/>
        </authorList>
    </citation>
    <scope>NUCLEOTIDE SEQUENCE</scope>
    <source>
        <strain evidence="3">Red875</strain>
    </source>
</reference>
<dbReference type="Gene3D" id="2.60.40.1080">
    <property type="match status" value="6"/>
</dbReference>
<dbReference type="AlphaFoldDB" id="A0A8J7M378"/>
<feature type="domain" description="BIG2" evidence="2">
    <location>
        <begin position="34"/>
        <end position="115"/>
    </location>
</feature>
<dbReference type="FunFam" id="2.60.40.1080:FF:000001">
    <property type="entry name" value="Bacterial Ig-like domain, group 2"/>
    <property type="match status" value="1"/>
</dbReference>
<feature type="domain" description="BIG2" evidence="2">
    <location>
        <begin position="470"/>
        <end position="565"/>
    </location>
</feature>
<evidence type="ECO:0000313" key="4">
    <source>
        <dbReference type="Proteomes" id="UP000636888"/>
    </source>
</evidence>
<feature type="domain" description="BIG2" evidence="2">
    <location>
        <begin position="208"/>
        <end position="293"/>
    </location>
</feature>
<feature type="chain" id="PRO_5035199263" evidence="1">
    <location>
        <begin position="22"/>
        <end position="687"/>
    </location>
</feature>
<dbReference type="SUPFAM" id="SSF49373">
    <property type="entry name" value="Invasin/intimin cell-adhesion fragments"/>
    <property type="match status" value="3"/>
</dbReference>
<feature type="signal peptide" evidence="1">
    <location>
        <begin position="1"/>
        <end position="21"/>
    </location>
</feature>
<dbReference type="PROSITE" id="PS51257">
    <property type="entry name" value="PROKAR_LIPOPROTEIN"/>
    <property type="match status" value="1"/>
</dbReference>
<feature type="domain" description="BIG2" evidence="2">
    <location>
        <begin position="123"/>
        <end position="203"/>
    </location>
</feature>
<name>A0A8J7M378_9BACT</name>
<keyword evidence="4" id="KW-1185">Reference proteome</keyword>
<feature type="domain" description="BIG2" evidence="2">
    <location>
        <begin position="383"/>
        <end position="468"/>
    </location>
</feature>
<accession>A0A8J7M378</accession>
<protein>
    <submittedName>
        <fullName evidence="3">Ig-like domain-containing protein</fullName>
    </submittedName>
</protein>
<gene>
    <name evidence="3" type="ORF">JFN93_23675</name>
</gene>